<dbReference type="EC" id="2.7.2.4" evidence="1"/>
<reference evidence="1" key="1">
    <citation type="submission" date="2019-04" db="EMBL/GenBank/DDBJ databases">
        <title>Microbes associate with the intestines of laboratory mice.</title>
        <authorList>
            <person name="Navarre W."/>
            <person name="Wong E."/>
            <person name="Huang K."/>
            <person name="Tropini C."/>
            <person name="Ng K."/>
            <person name="Yu B."/>
        </authorList>
    </citation>
    <scope>NUCLEOTIDE SEQUENCE</scope>
    <source>
        <strain evidence="1">NM09_H32</strain>
    </source>
</reference>
<dbReference type="EMBL" id="SRYG01000004">
    <property type="protein sequence ID" value="TGY66697.1"/>
    <property type="molecule type" value="Genomic_DNA"/>
</dbReference>
<evidence type="ECO:0000313" key="2">
    <source>
        <dbReference type="Proteomes" id="UP000308836"/>
    </source>
</evidence>
<dbReference type="Proteomes" id="UP000308836">
    <property type="component" value="Unassembled WGS sequence"/>
</dbReference>
<keyword evidence="1" id="KW-0418">Kinase</keyword>
<comment type="caution">
    <text evidence="1">The sequence shown here is derived from an EMBL/GenBank/DDBJ whole genome shotgun (WGS) entry which is preliminary data.</text>
</comment>
<organism evidence="1 2">
    <name type="scientific">Dubosiella muris</name>
    <dbReference type="NCBI Taxonomy" id="3038133"/>
    <lineage>
        <taxon>Bacteria</taxon>
        <taxon>Bacillati</taxon>
        <taxon>Bacillota</taxon>
        <taxon>Erysipelotrichia</taxon>
        <taxon>Erysipelotrichales</taxon>
        <taxon>Erysipelotrichaceae</taxon>
        <taxon>Dubosiella</taxon>
    </lineage>
</organism>
<proteinExistence type="predicted"/>
<accession>A0AC61R9E2</accession>
<name>A0AC61R9E2_9FIRM</name>
<keyword evidence="2" id="KW-1185">Reference proteome</keyword>
<keyword evidence="1" id="KW-0808">Transferase</keyword>
<sequence>MLKITKFGGSSVADARQFSKVKSIIEADPDRKYVVVSAPGRRFHSDSKLTDLLYLLDAHRQYHVDASNVFAMIKERFLEIKTELDLKQPIEKELDLFYTNLNTMTQAEIVSRGEYFCAKLMAEYLGFPFVDAKDVIRFRLDKTIDWEATKSKLIAKTAQHSNFVMPGFYGATSHDQVQVFSRGGGDISGAILARCIEADVYENWTDVSGFLMADPTVVKNPEPITHISYSELRELSYMGASVLHEEAIFPVKEKNIPIHILNTNRPQDAGTIIQERTAKTSPYAITGIAGKAGFMSIYIYKKHMSNEVGYMRKVLSILEDYNVSIEHIPSGIDSFTIVIQEKDIEDRLYEMLARIKKELRPDEIRTQNKIALISTVGKNMSSRPGVSGRLFGALGMNNINIVMIAQGSDEINITVGVNENDFKKTVRVIYDTFVTEEEKR</sequence>
<gene>
    <name evidence="1" type="ORF">E5336_02590</name>
</gene>
<protein>
    <submittedName>
        <fullName evidence="1">Aspartate kinase</fullName>
        <ecNumber evidence="1">2.7.2.4</ecNumber>
    </submittedName>
</protein>
<evidence type="ECO:0000313" key="1">
    <source>
        <dbReference type="EMBL" id="TGY66697.1"/>
    </source>
</evidence>